<keyword evidence="2" id="KW-0472">Membrane</keyword>
<dbReference type="Proteomes" id="UP000556700">
    <property type="component" value="Unassembled WGS sequence"/>
</dbReference>
<dbReference type="NCBIfam" id="NF033634">
    <property type="entry name" value="SLATT_1"/>
    <property type="match status" value="1"/>
</dbReference>
<name>A0A6V6YN16_9FLAO</name>
<proteinExistence type="predicted"/>
<reference evidence="4 5" key="1">
    <citation type="submission" date="2020-06" db="EMBL/GenBank/DDBJ databases">
        <authorList>
            <person name="Criscuolo A."/>
        </authorList>
    </citation>
    <scope>NUCLEOTIDE SEQUENCE [LARGE SCALE GENOMIC DNA]</scope>
    <source>
        <strain evidence="5">CIP 110025</strain>
    </source>
</reference>
<keyword evidence="5" id="KW-1185">Reference proteome</keyword>
<feature type="compositionally biased region" description="Basic and acidic residues" evidence="1">
    <location>
        <begin position="146"/>
        <end position="156"/>
    </location>
</feature>
<protein>
    <recommendedName>
        <fullName evidence="3">SMODS and SLOG-associating 2TM effector domain-containing protein</fullName>
    </recommendedName>
</protein>
<feature type="transmembrane region" description="Helical" evidence="2">
    <location>
        <begin position="61"/>
        <end position="80"/>
    </location>
</feature>
<dbReference type="RefSeq" id="WP_031453977.1">
    <property type="nucleotide sequence ID" value="NZ_CAIJDO010000053.1"/>
</dbReference>
<feature type="transmembrane region" description="Helical" evidence="2">
    <location>
        <begin position="30"/>
        <end position="49"/>
    </location>
</feature>
<gene>
    <name evidence="4" type="ORF">FLACHUCJ7_00205</name>
</gene>
<feature type="region of interest" description="Disordered" evidence="1">
    <location>
        <begin position="146"/>
        <end position="165"/>
    </location>
</feature>
<organism evidence="4 5">
    <name type="scientific">Flavobacterium chungangense</name>
    <dbReference type="NCBI Taxonomy" id="554283"/>
    <lineage>
        <taxon>Bacteria</taxon>
        <taxon>Pseudomonadati</taxon>
        <taxon>Bacteroidota</taxon>
        <taxon>Flavobacteriia</taxon>
        <taxon>Flavobacteriales</taxon>
        <taxon>Flavobacteriaceae</taxon>
        <taxon>Flavobacterium</taxon>
    </lineage>
</organism>
<comment type="caution">
    <text evidence="4">The sequence shown here is derived from an EMBL/GenBank/DDBJ whole genome shotgun (WGS) entry which is preliminary data.</text>
</comment>
<dbReference type="InterPro" id="IPR041622">
    <property type="entry name" value="SLATT_fungi"/>
</dbReference>
<evidence type="ECO:0000256" key="1">
    <source>
        <dbReference type="SAM" id="MobiDB-lite"/>
    </source>
</evidence>
<evidence type="ECO:0000313" key="5">
    <source>
        <dbReference type="Proteomes" id="UP000556700"/>
    </source>
</evidence>
<evidence type="ECO:0000259" key="3">
    <source>
        <dbReference type="Pfam" id="PF18142"/>
    </source>
</evidence>
<feature type="domain" description="SMODS and SLOG-associating 2TM effector" evidence="3">
    <location>
        <begin position="15"/>
        <end position="135"/>
    </location>
</feature>
<evidence type="ECO:0000256" key="2">
    <source>
        <dbReference type="SAM" id="Phobius"/>
    </source>
</evidence>
<accession>A0A6V6YN16</accession>
<sequence length="165" mass="19039">MKDNTIDNPFYLQIQREINRIEKKADLHTYLFYLIRVIQILFAGTITVISGLNNNFSEDTTIVLILGAITTAVTAIDTLFQVDAKKNTYKLVLFELRTIRAELVYKYIQSKLVVDGKKQIEEKVIEELFEKYRKANSYARDLIGTDNEKEPLKTETVETNQNAPT</sequence>
<keyword evidence="2" id="KW-0812">Transmembrane</keyword>
<keyword evidence="2" id="KW-1133">Transmembrane helix</keyword>
<dbReference type="Pfam" id="PF18142">
    <property type="entry name" value="SLATT_fungal"/>
    <property type="match status" value="1"/>
</dbReference>
<evidence type="ECO:0000313" key="4">
    <source>
        <dbReference type="EMBL" id="CAD0000769.1"/>
    </source>
</evidence>
<dbReference type="EMBL" id="CAIJDO010000053">
    <property type="protein sequence ID" value="CAD0000769.1"/>
    <property type="molecule type" value="Genomic_DNA"/>
</dbReference>
<dbReference type="AlphaFoldDB" id="A0A6V6YN16"/>